<name>A0A8H5BN12_9AGAR</name>
<comment type="caution">
    <text evidence="2">The sequence shown here is derived from an EMBL/GenBank/DDBJ whole genome shotgun (WGS) entry which is preliminary data.</text>
</comment>
<organism evidence="2 3">
    <name type="scientific">Ephemerocybe angulata</name>
    <dbReference type="NCBI Taxonomy" id="980116"/>
    <lineage>
        <taxon>Eukaryota</taxon>
        <taxon>Fungi</taxon>
        <taxon>Dikarya</taxon>
        <taxon>Basidiomycota</taxon>
        <taxon>Agaricomycotina</taxon>
        <taxon>Agaricomycetes</taxon>
        <taxon>Agaricomycetidae</taxon>
        <taxon>Agaricales</taxon>
        <taxon>Agaricineae</taxon>
        <taxon>Psathyrellaceae</taxon>
        <taxon>Ephemerocybe</taxon>
    </lineage>
</organism>
<dbReference type="AlphaFoldDB" id="A0A8H5BN12"/>
<feature type="compositionally biased region" description="Basic and acidic residues" evidence="1">
    <location>
        <begin position="58"/>
        <end position="70"/>
    </location>
</feature>
<sequence>MFASLPTYFPFSFSFPFSGSRPNPVLTPEPSVMLEDNISVLAQHGASSVYSEPSKPAVRVEPKPKRGRVDSEEDDLDLDDRGNTTSKRLRKARARRLWIRRRAWSKAQSRRSGAEMMMHVRVPGKGIVKFAMQPGGAMYVDRDCDMEGEEDGSRGGMGEFTVEAEREAVTRLWVELHRHRSYQDSNPNKPFGGNEGVDGEDEGEDGEEDGRGWDGVKAQTRYVRVLPGVQPGRNFAFSDWPYVKDLEAPLAGRLVDVPPLRMEALKLALGEAEVDGAFVRLGEVGEWCEKGGYEDEDVDEDEDEDADEDEEEGQDEDVDDDDDEEVYRGDVEWEVNDNAGETVGEWAIPPPAPSAPAPAPPPSKRPEEAMEVEEPKDGANMLLDDPPPPLPSAIHTSASKARYYDCTFHPAPHDAANHNIRYAPPRFDRPLPLGVRGDFARYRKLNECACAGEGWYEMMGEEERAAWAREDFRPLPQVPEEGENEEERGERGENGEKPRLWTVPPRGGGVEVCGPRRVVGREGREEVVEEEEERRVVGLAWCAGEGCERDALMRDVCILVD</sequence>
<feature type="region of interest" description="Disordered" evidence="1">
    <location>
        <begin position="183"/>
        <end position="214"/>
    </location>
</feature>
<accession>A0A8H5BN12</accession>
<feature type="region of interest" description="Disordered" evidence="1">
    <location>
        <begin position="342"/>
        <end position="375"/>
    </location>
</feature>
<keyword evidence="3" id="KW-1185">Reference proteome</keyword>
<evidence type="ECO:0000256" key="1">
    <source>
        <dbReference type="SAM" id="MobiDB-lite"/>
    </source>
</evidence>
<feature type="compositionally biased region" description="Basic and acidic residues" evidence="1">
    <location>
        <begin position="488"/>
        <end position="499"/>
    </location>
</feature>
<evidence type="ECO:0000313" key="3">
    <source>
        <dbReference type="Proteomes" id="UP000541558"/>
    </source>
</evidence>
<feature type="region of interest" description="Disordered" evidence="1">
    <location>
        <begin position="470"/>
        <end position="514"/>
    </location>
</feature>
<feature type="compositionally biased region" description="Acidic residues" evidence="1">
    <location>
        <begin position="197"/>
        <end position="208"/>
    </location>
</feature>
<feature type="compositionally biased region" description="Basic and acidic residues" evidence="1">
    <location>
        <begin position="364"/>
        <end position="375"/>
    </location>
</feature>
<feature type="compositionally biased region" description="Acidic residues" evidence="1">
    <location>
        <begin position="294"/>
        <end position="324"/>
    </location>
</feature>
<proteinExistence type="predicted"/>
<evidence type="ECO:0000313" key="2">
    <source>
        <dbReference type="EMBL" id="KAF5326220.1"/>
    </source>
</evidence>
<feature type="region of interest" description="Disordered" evidence="1">
    <location>
        <begin position="289"/>
        <end position="324"/>
    </location>
</feature>
<gene>
    <name evidence="2" type="ORF">D9611_000734</name>
</gene>
<protein>
    <submittedName>
        <fullName evidence="2">Uncharacterized protein</fullName>
    </submittedName>
</protein>
<dbReference type="EMBL" id="JAACJK010000163">
    <property type="protein sequence ID" value="KAF5326220.1"/>
    <property type="molecule type" value="Genomic_DNA"/>
</dbReference>
<dbReference type="Proteomes" id="UP000541558">
    <property type="component" value="Unassembled WGS sequence"/>
</dbReference>
<reference evidence="2 3" key="1">
    <citation type="journal article" date="2020" name="ISME J.">
        <title>Uncovering the hidden diversity of litter-decomposition mechanisms in mushroom-forming fungi.</title>
        <authorList>
            <person name="Floudas D."/>
            <person name="Bentzer J."/>
            <person name="Ahren D."/>
            <person name="Johansson T."/>
            <person name="Persson P."/>
            <person name="Tunlid A."/>
        </authorList>
    </citation>
    <scope>NUCLEOTIDE SEQUENCE [LARGE SCALE GENOMIC DNA]</scope>
    <source>
        <strain evidence="2 3">CBS 175.51</strain>
    </source>
</reference>
<dbReference type="OrthoDB" id="3106295at2759"/>
<feature type="compositionally biased region" description="Pro residues" evidence="1">
    <location>
        <begin position="348"/>
        <end position="363"/>
    </location>
</feature>
<feature type="region of interest" description="Disordered" evidence="1">
    <location>
        <begin position="46"/>
        <end position="87"/>
    </location>
</feature>